<evidence type="ECO:0000256" key="7">
    <source>
        <dbReference type="ARBA" id="ARBA00023128"/>
    </source>
</evidence>
<organism evidence="11 12">
    <name type="scientific">Nadsonia fulvescens var. elongata DSM 6958</name>
    <dbReference type="NCBI Taxonomy" id="857566"/>
    <lineage>
        <taxon>Eukaryota</taxon>
        <taxon>Fungi</taxon>
        <taxon>Dikarya</taxon>
        <taxon>Ascomycota</taxon>
        <taxon>Saccharomycotina</taxon>
        <taxon>Dipodascomycetes</taxon>
        <taxon>Dipodascales</taxon>
        <taxon>Dipodascales incertae sedis</taxon>
        <taxon>Nadsonia</taxon>
    </lineage>
</organism>
<evidence type="ECO:0000313" key="12">
    <source>
        <dbReference type="Proteomes" id="UP000095009"/>
    </source>
</evidence>
<keyword evidence="7" id="KW-0496">Mitochondrion</keyword>
<sequence length="49" mass="5380">MFGGAPPPPSEEELKAYSAHTKQVLINAVYTAVALWSAPFAFELIRGRF</sequence>
<proteinExistence type="inferred from homology"/>
<name>A0A1E3PMG4_9ASCO</name>
<comment type="similarity">
    <text evidence="9">Belongs to the Tom5 family.</text>
</comment>
<dbReference type="GO" id="GO:0005741">
    <property type="term" value="C:mitochondrial outer membrane"/>
    <property type="evidence" value="ECO:0007669"/>
    <property type="project" value="UniProtKB-SubCell"/>
</dbReference>
<dbReference type="OrthoDB" id="4150500at2759"/>
<keyword evidence="12" id="KW-1185">Reference proteome</keyword>
<evidence type="ECO:0000256" key="4">
    <source>
        <dbReference type="ARBA" id="ARBA00022787"/>
    </source>
</evidence>
<feature type="transmembrane region" description="Helical" evidence="10">
    <location>
        <begin position="24"/>
        <end position="45"/>
    </location>
</feature>
<evidence type="ECO:0000256" key="8">
    <source>
        <dbReference type="ARBA" id="ARBA00023136"/>
    </source>
</evidence>
<accession>A0A1E3PMG4</accession>
<keyword evidence="2" id="KW-0813">Transport</keyword>
<protein>
    <submittedName>
        <fullName evidence="11">Uncharacterized protein</fullName>
    </submittedName>
</protein>
<evidence type="ECO:0000256" key="6">
    <source>
        <dbReference type="ARBA" id="ARBA00022989"/>
    </source>
</evidence>
<dbReference type="GO" id="GO:0015031">
    <property type="term" value="P:protein transport"/>
    <property type="evidence" value="ECO:0007669"/>
    <property type="project" value="UniProtKB-KW"/>
</dbReference>
<gene>
    <name evidence="11" type="ORF">NADFUDRAFT_50301</name>
</gene>
<evidence type="ECO:0000256" key="1">
    <source>
        <dbReference type="ARBA" id="ARBA00004572"/>
    </source>
</evidence>
<dbReference type="Proteomes" id="UP000095009">
    <property type="component" value="Unassembled WGS sequence"/>
</dbReference>
<evidence type="ECO:0000256" key="3">
    <source>
        <dbReference type="ARBA" id="ARBA00022692"/>
    </source>
</evidence>
<evidence type="ECO:0000256" key="9">
    <source>
        <dbReference type="ARBA" id="ARBA00025716"/>
    </source>
</evidence>
<evidence type="ECO:0000256" key="5">
    <source>
        <dbReference type="ARBA" id="ARBA00022927"/>
    </source>
</evidence>
<comment type="subcellular location">
    <subcellularLocation>
        <location evidence="1">Mitochondrion outer membrane</location>
        <topology evidence="1">Single-pass membrane protein</topology>
    </subcellularLocation>
</comment>
<dbReference type="AlphaFoldDB" id="A0A1E3PMG4"/>
<keyword evidence="4" id="KW-1000">Mitochondrion outer membrane</keyword>
<keyword evidence="5" id="KW-0653">Protein transport</keyword>
<dbReference type="InterPro" id="IPR019603">
    <property type="entry name" value="Tom5"/>
</dbReference>
<dbReference type="Pfam" id="PF10642">
    <property type="entry name" value="Tom5"/>
    <property type="match status" value="1"/>
</dbReference>
<evidence type="ECO:0000313" key="11">
    <source>
        <dbReference type="EMBL" id="ODQ66384.1"/>
    </source>
</evidence>
<keyword evidence="3 10" id="KW-0812">Transmembrane</keyword>
<evidence type="ECO:0000256" key="10">
    <source>
        <dbReference type="SAM" id="Phobius"/>
    </source>
</evidence>
<dbReference type="GO" id="GO:0006626">
    <property type="term" value="P:protein targeting to mitochondrion"/>
    <property type="evidence" value="ECO:0007669"/>
    <property type="project" value="UniProtKB-ARBA"/>
</dbReference>
<dbReference type="EMBL" id="KV454408">
    <property type="protein sequence ID" value="ODQ66384.1"/>
    <property type="molecule type" value="Genomic_DNA"/>
</dbReference>
<evidence type="ECO:0000256" key="2">
    <source>
        <dbReference type="ARBA" id="ARBA00022448"/>
    </source>
</evidence>
<keyword evidence="6 10" id="KW-1133">Transmembrane helix</keyword>
<keyword evidence="8 10" id="KW-0472">Membrane</keyword>
<reference evidence="11 12" key="1">
    <citation type="journal article" date="2016" name="Proc. Natl. Acad. Sci. U.S.A.">
        <title>Comparative genomics of biotechnologically important yeasts.</title>
        <authorList>
            <person name="Riley R."/>
            <person name="Haridas S."/>
            <person name="Wolfe K.H."/>
            <person name="Lopes M.R."/>
            <person name="Hittinger C.T."/>
            <person name="Goeker M."/>
            <person name="Salamov A.A."/>
            <person name="Wisecaver J.H."/>
            <person name="Long T.M."/>
            <person name="Calvey C.H."/>
            <person name="Aerts A.L."/>
            <person name="Barry K.W."/>
            <person name="Choi C."/>
            <person name="Clum A."/>
            <person name="Coughlan A.Y."/>
            <person name="Deshpande S."/>
            <person name="Douglass A.P."/>
            <person name="Hanson S.J."/>
            <person name="Klenk H.-P."/>
            <person name="LaButti K.M."/>
            <person name="Lapidus A."/>
            <person name="Lindquist E.A."/>
            <person name="Lipzen A.M."/>
            <person name="Meier-Kolthoff J.P."/>
            <person name="Ohm R.A."/>
            <person name="Otillar R.P."/>
            <person name="Pangilinan J.L."/>
            <person name="Peng Y."/>
            <person name="Rokas A."/>
            <person name="Rosa C.A."/>
            <person name="Scheuner C."/>
            <person name="Sibirny A.A."/>
            <person name="Slot J.C."/>
            <person name="Stielow J.B."/>
            <person name="Sun H."/>
            <person name="Kurtzman C.P."/>
            <person name="Blackwell M."/>
            <person name="Grigoriev I.V."/>
            <person name="Jeffries T.W."/>
        </authorList>
    </citation>
    <scope>NUCLEOTIDE SEQUENCE [LARGE SCALE GENOMIC DNA]</scope>
    <source>
        <strain evidence="11 12">DSM 6958</strain>
    </source>
</reference>